<organism evidence="2 3">
    <name type="scientific">Brassica cretica</name>
    <name type="common">Mustard</name>
    <dbReference type="NCBI Taxonomy" id="69181"/>
    <lineage>
        <taxon>Eukaryota</taxon>
        <taxon>Viridiplantae</taxon>
        <taxon>Streptophyta</taxon>
        <taxon>Embryophyta</taxon>
        <taxon>Tracheophyta</taxon>
        <taxon>Spermatophyta</taxon>
        <taxon>Magnoliopsida</taxon>
        <taxon>eudicotyledons</taxon>
        <taxon>Gunneridae</taxon>
        <taxon>Pentapetalae</taxon>
        <taxon>rosids</taxon>
        <taxon>malvids</taxon>
        <taxon>Brassicales</taxon>
        <taxon>Brassicaceae</taxon>
        <taxon>Brassiceae</taxon>
        <taxon>Brassica</taxon>
    </lineage>
</organism>
<evidence type="ECO:0000313" key="3">
    <source>
        <dbReference type="Proteomes" id="UP000712600"/>
    </source>
</evidence>
<protein>
    <submittedName>
        <fullName evidence="2">Uncharacterized protein</fullName>
    </submittedName>
</protein>
<gene>
    <name evidence="2" type="ORF">F2Q69_00032435</name>
</gene>
<dbReference type="EMBL" id="QGKX02000088">
    <property type="protein sequence ID" value="KAF3587395.1"/>
    <property type="molecule type" value="Genomic_DNA"/>
</dbReference>
<sequence>MGNRKRLVFIKSPFAYTLRRRRMDPPSSLPHYQNPNPNFFQQHPPLHSNPSFFHRTRPPPLLTPNTYSIPPSPPPTRELSGTISSLQSLLSECQRTLDSLSQNLSLDHSSPLHKDATETRSSYLVSQSLTTAMVISNFGNNFFYNDCLGAVNFSELDGKTRSFTLPSVLSVECSEFEASFISLRSKEHLYFLKSSISLNLPETDVNFSELHFEFKISGKNVKDFAVQLLEDPDVHDEVRMHGDVELVPSHVPDSAGARVRHVYSFKRQRLE</sequence>
<comment type="caution">
    <text evidence="2">The sequence shown here is derived from an EMBL/GenBank/DDBJ whole genome shotgun (WGS) entry which is preliminary data.</text>
</comment>
<name>A0A8S9S161_BRACR</name>
<reference evidence="2" key="1">
    <citation type="submission" date="2019-12" db="EMBL/GenBank/DDBJ databases">
        <title>Genome sequencing and annotation of Brassica cretica.</title>
        <authorList>
            <person name="Studholme D.J."/>
            <person name="Sarris P."/>
        </authorList>
    </citation>
    <scope>NUCLEOTIDE SEQUENCE</scope>
    <source>
        <strain evidence="2">PFS-109/04</strain>
        <tissue evidence="2">Leaf</tissue>
    </source>
</reference>
<dbReference type="AlphaFoldDB" id="A0A8S9S161"/>
<feature type="compositionally biased region" description="Low complexity" evidence="1">
    <location>
        <begin position="30"/>
        <end position="45"/>
    </location>
</feature>
<proteinExistence type="predicted"/>
<feature type="region of interest" description="Disordered" evidence="1">
    <location>
        <begin position="25"/>
        <end position="79"/>
    </location>
</feature>
<dbReference type="Proteomes" id="UP000712600">
    <property type="component" value="Unassembled WGS sequence"/>
</dbReference>
<evidence type="ECO:0000256" key="1">
    <source>
        <dbReference type="SAM" id="MobiDB-lite"/>
    </source>
</evidence>
<evidence type="ECO:0000313" key="2">
    <source>
        <dbReference type="EMBL" id="KAF3587395.1"/>
    </source>
</evidence>
<accession>A0A8S9S161</accession>